<name>A0ABQ8RRB0_FUSEQ</name>
<comment type="caution">
    <text evidence="1">The sequence shown here is derived from an EMBL/GenBank/DDBJ whole genome shotgun (WGS) entry which is preliminary data.</text>
</comment>
<evidence type="ECO:0000313" key="1">
    <source>
        <dbReference type="EMBL" id="KAJ4140361.1"/>
    </source>
</evidence>
<organism evidence="1 2">
    <name type="scientific">Fusarium equiseti</name>
    <name type="common">Fusarium scirpi</name>
    <dbReference type="NCBI Taxonomy" id="61235"/>
    <lineage>
        <taxon>Eukaryota</taxon>
        <taxon>Fungi</taxon>
        <taxon>Dikarya</taxon>
        <taxon>Ascomycota</taxon>
        <taxon>Pezizomycotina</taxon>
        <taxon>Sordariomycetes</taxon>
        <taxon>Hypocreomycetidae</taxon>
        <taxon>Hypocreales</taxon>
        <taxon>Nectriaceae</taxon>
        <taxon>Fusarium</taxon>
        <taxon>Fusarium incarnatum-equiseti species complex</taxon>
    </lineage>
</organism>
<dbReference type="EMBL" id="JAOQBH010000002">
    <property type="protein sequence ID" value="KAJ4140361.1"/>
    <property type="molecule type" value="Genomic_DNA"/>
</dbReference>
<protein>
    <submittedName>
        <fullName evidence="1">Uncharacterized protein</fullName>
    </submittedName>
</protein>
<proteinExistence type="predicted"/>
<sequence length="92" mass="10126">MSTLRIELYGDKMAFTDIAKKLSKPPFEGMAITGDLYNYICHRINVEGITTSLEGMNELQNATGGTMSGILCQKIASLKVDNKKLQEALGRK</sequence>
<reference evidence="1" key="1">
    <citation type="submission" date="2022-09" db="EMBL/GenBank/DDBJ databases">
        <title>Fusarium specimens isolated from Avocado Roots.</title>
        <authorList>
            <person name="Stajich J."/>
            <person name="Roper C."/>
            <person name="Heimlech-Rivalta G."/>
        </authorList>
    </citation>
    <scope>NUCLEOTIDE SEQUENCE</scope>
    <source>
        <strain evidence="1">CF00095</strain>
    </source>
</reference>
<gene>
    <name evidence="1" type="ORF">NW768_001721</name>
</gene>
<evidence type="ECO:0000313" key="2">
    <source>
        <dbReference type="Proteomes" id="UP001152024"/>
    </source>
</evidence>
<keyword evidence="2" id="KW-1185">Reference proteome</keyword>
<accession>A0ABQ8RRB0</accession>
<dbReference type="Proteomes" id="UP001152024">
    <property type="component" value="Unassembled WGS sequence"/>
</dbReference>